<dbReference type="Proteomes" id="UP000515150">
    <property type="component" value="Chromosome 5"/>
</dbReference>
<dbReference type="CTD" id="84919"/>
<feature type="region of interest" description="Disordered" evidence="2">
    <location>
        <begin position="506"/>
        <end position="574"/>
    </location>
</feature>
<dbReference type="RefSeq" id="XP_029007781.1">
    <property type="nucleotide sequence ID" value="XM_029151948.3"/>
</dbReference>
<evidence type="ECO:0000313" key="4">
    <source>
        <dbReference type="Proteomes" id="UP000515150"/>
    </source>
</evidence>
<dbReference type="InterPro" id="IPR019523">
    <property type="entry name" value="Prot_Pase1_reg-su15A/B_C"/>
</dbReference>
<dbReference type="Pfam" id="PF10488">
    <property type="entry name" value="PP1c_bdg"/>
    <property type="match status" value="1"/>
</dbReference>
<feature type="region of interest" description="Disordered" evidence="2">
    <location>
        <begin position="1"/>
        <end position="30"/>
    </location>
</feature>
<dbReference type="AlphaFoldDB" id="A0A6P7MLV9"/>
<feature type="compositionally biased region" description="Low complexity" evidence="2">
    <location>
        <begin position="447"/>
        <end position="481"/>
    </location>
</feature>
<dbReference type="GO" id="GO:0051246">
    <property type="term" value="P:regulation of protein metabolic process"/>
    <property type="evidence" value="ECO:0007669"/>
    <property type="project" value="UniProtKB-ARBA"/>
</dbReference>
<dbReference type="GeneID" id="114856197"/>
<organism evidence="4 5">
    <name type="scientific">Betta splendens</name>
    <name type="common">Siamese fighting fish</name>
    <dbReference type="NCBI Taxonomy" id="158456"/>
    <lineage>
        <taxon>Eukaryota</taxon>
        <taxon>Metazoa</taxon>
        <taxon>Chordata</taxon>
        <taxon>Craniata</taxon>
        <taxon>Vertebrata</taxon>
        <taxon>Euteleostomi</taxon>
        <taxon>Actinopterygii</taxon>
        <taxon>Neopterygii</taxon>
        <taxon>Teleostei</taxon>
        <taxon>Neoteleostei</taxon>
        <taxon>Acanthomorphata</taxon>
        <taxon>Anabantaria</taxon>
        <taxon>Anabantiformes</taxon>
        <taxon>Anabantoidei</taxon>
        <taxon>Osphronemidae</taxon>
        <taxon>Betta</taxon>
    </lineage>
</organism>
<name>A0A6P7MLV9_BETSP</name>
<dbReference type="GO" id="GO:0005783">
    <property type="term" value="C:endoplasmic reticulum"/>
    <property type="evidence" value="ECO:0007669"/>
    <property type="project" value="TreeGrafter"/>
</dbReference>
<reference evidence="5" key="1">
    <citation type="submission" date="2025-08" db="UniProtKB">
        <authorList>
            <consortium name="RefSeq"/>
        </authorList>
    </citation>
    <scope>IDENTIFICATION</scope>
</reference>
<dbReference type="GO" id="GO:0000164">
    <property type="term" value="C:protein phosphatase type 1 complex"/>
    <property type="evidence" value="ECO:0007669"/>
    <property type="project" value="TreeGrafter"/>
</dbReference>
<feature type="domain" description="Protein phosphatase 1 regulatory subunit 15A/B C-terminal" evidence="3">
    <location>
        <begin position="453"/>
        <end position="641"/>
    </location>
</feature>
<sequence length="649" mass="71152">MFRNTSNERRLTGGQKPASLAGHGVSSSALDGQESSWIGLLSVMSRPALSFLHKYVTGSPRTPALSEGEADWVSGELRRGLDEEREFLRHLDDVVPTRQLAVLLCQHNAAAGGLLEPMPGGPALWLNAESLPSAEEHRFDPNGYLSSLRTFLSSVVRRSSQGIKPTAGREWGPDGQPRTWWGSFTQSGLLSEVSWVEEVTGRLCPQQVAETKAAETTTLFVQCSDRDSTLGENTGATHHKDQLAHNEGLHTVQNTSGSTPNHRLAISEHLSGAGAACCEVLFLSPDHDNGYSSLEEERVLMYVMTASAEQSLTGVNTVEEQNSEKRDSTSGGMEEVPIPSQEDQSGLELVPPTPQCQNKAIAYIMGCPCSDDDDKDSSSRSDEESTRDDDDGFDSSSDLSDITDEDEDSDSKIDSEAEHLWRSLCHNPDPYNPRNFSASLHTGCTQPRTIPSSTPESSSQSTPHSSPPGASDAWDDSTSASEVDEAESLHLWSSFSCSSDPYSPFNFQAPLRTQGPSEAAWAKSKSTKASQPPPRHHHQAASPPEYRKEEAEERLDSGFSEHSSGSSACHSCTSTKKVRFSDEVEEFFASCGEEEEEEDRRGPWEELARDRCRFLRRCQEVEQSIAYCLAPQHRSLVYQRLTIPQAQDP</sequence>
<feature type="compositionally biased region" description="Basic and acidic residues" evidence="2">
    <location>
        <begin position="545"/>
        <end position="556"/>
    </location>
</feature>
<feature type="compositionally biased region" description="Low complexity" evidence="2">
    <location>
        <begin position="517"/>
        <end position="530"/>
    </location>
</feature>
<dbReference type="PANTHER" id="PTHR16489">
    <property type="entry name" value="GH11727P"/>
    <property type="match status" value="1"/>
</dbReference>
<feature type="compositionally biased region" description="Polar residues" evidence="2">
    <location>
        <begin position="435"/>
        <end position="446"/>
    </location>
</feature>
<evidence type="ECO:0000256" key="2">
    <source>
        <dbReference type="SAM" id="MobiDB-lite"/>
    </source>
</evidence>
<feature type="compositionally biased region" description="Basic and acidic residues" evidence="2">
    <location>
        <begin position="1"/>
        <end position="11"/>
    </location>
</feature>
<dbReference type="InParanoid" id="A0A6P7MLV9"/>
<dbReference type="GO" id="GO:0034976">
    <property type="term" value="P:response to endoplasmic reticulum stress"/>
    <property type="evidence" value="ECO:0007669"/>
    <property type="project" value="TreeGrafter"/>
</dbReference>
<evidence type="ECO:0000313" key="5">
    <source>
        <dbReference type="RefSeq" id="XP_029007781.1"/>
    </source>
</evidence>
<dbReference type="GO" id="GO:0019888">
    <property type="term" value="F:protein phosphatase regulator activity"/>
    <property type="evidence" value="ECO:0007669"/>
    <property type="project" value="TreeGrafter"/>
</dbReference>
<dbReference type="InterPro" id="IPR051254">
    <property type="entry name" value="PPP1R15"/>
</dbReference>
<accession>A0A6P7MLV9</accession>
<proteinExistence type="inferred from homology"/>
<feature type="region of interest" description="Disordered" evidence="2">
    <location>
        <begin position="313"/>
        <end position="353"/>
    </location>
</feature>
<gene>
    <name evidence="5" type="primary">LOC114856197</name>
</gene>
<feature type="region of interest" description="Disordered" evidence="2">
    <location>
        <begin position="435"/>
        <end position="485"/>
    </location>
</feature>
<protein>
    <submittedName>
        <fullName evidence="5">Protein phosphatase 1 regulatory subunit 15B</fullName>
    </submittedName>
</protein>
<comment type="similarity">
    <text evidence="1">Belongs to the PPP1R15 family.</text>
</comment>
<feature type="compositionally biased region" description="Low complexity" evidence="2">
    <location>
        <begin position="557"/>
        <end position="574"/>
    </location>
</feature>
<dbReference type="PANTHER" id="PTHR16489:SF11">
    <property type="entry name" value="PROTEIN PHOSPHATASE 1 REGULATORY SUBUNIT 15B"/>
    <property type="match status" value="1"/>
</dbReference>
<dbReference type="OrthoDB" id="5976067at2759"/>
<dbReference type="KEGG" id="bspl:114856197"/>
<feature type="region of interest" description="Disordered" evidence="2">
    <location>
        <begin position="371"/>
        <end position="415"/>
    </location>
</feature>
<evidence type="ECO:0000259" key="3">
    <source>
        <dbReference type="Pfam" id="PF10488"/>
    </source>
</evidence>
<evidence type="ECO:0000256" key="1">
    <source>
        <dbReference type="ARBA" id="ARBA00010161"/>
    </source>
</evidence>
<keyword evidence="4" id="KW-1185">Reference proteome</keyword>